<dbReference type="Proteomes" id="UP000028990">
    <property type="component" value="Unassembled WGS sequence"/>
</dbReference>
<dbReference type="AlphaFoldDB" id="A0A091DZJ8"/>
<sequence>MQETSSFTVLLMNRLGELGPSMEGELQWEGEQGRCDTDPHLRNGLCRNVSSRGGTEDNAIPPDGSKGRSLLWKRNRRPMSLAKNVVPGPRILALLPAFPPFIFLNTEEGEDQDVPQEARVRDVDGMWSGPGRSLGAAQKGHPGTPEKGFMPETPPRAQTQESALERARSQPCHPPGPHPSARSAICSLGAPCASSPTSPIYHSSSPLLYADDDKM</sequence>
<gene>
    <name evidence="2" type="ORF">H920_02149</name>
</gene>
<feature type="compositionally biased region" description="Low complexity" evidence="1">
    <location>
        <begin position="194"/>
        <end position="206"/>
    </location>
</feature>
<keyword evidence="3" id="KW-1185">Reference proteome</keyword>
<reference evidence="2 3" key="1">
    <citation type="submission" date="2013-11" db="EMBL/GenBank/DDBJ databases">
        <title>The Damaraland mole rat (Fukomys damarensis) genome and evolution of African mole rats.</title>
        <authorList>
            <person name="Gladyshev V.N."/>
            <person name="Fang X."/>
        </authorList>
    </citation>
    <scope>NUCLEOTIDE SEQUENCE [LARGE SCALE GENOMIC DNA]</scope>
    <source>
        <tissue evidence="2">Liver</tissue>
    </source>
</reference>
<evidence type="ECO:0000313" key="2">
    <source>
        <dbReference type="EMBL" id="KFO36522.1"/>
    </source>
</evidence>
<evidence type="ECO:0000313" key="3">
    <source>
        <dbReference type="Proteomes" id="UP000028990"/>
    </source>
</evidence>
<accession>A0A091DZJ8</accession>
<name>A0A091DZJ8_FUKDA</name>
<proteinExistence type="predicted"/>
<organism evidence="2 3">
    <name type="scientific">Fukomys damarensis</name>
    <name type="common">Damaraland mole rat</name>
    <name type="synonym">Cryptomys damarensis</name>
    <dbReference type="NCBI Taxonomy" id="885580"/>
    <lineage>
        <taxon>Eukaryota</taxon>
        <taxon>Metazoa</taxon>
        <taxon>Chordata</taxon>
        <taxon>Craniata</taxon>
        <taxon>Vertebrata</taxon>
        <taxon>Euteleostomi</taxon>
        <taxon>Mammalia</taxon>
        <taxon>Eutheria</taxon>
        <taxon>Euarchontoglires</taxon>
        <taxon>Glires</taxon>
        <taxon>Rodentia</taxon>
        <taxon>Hystricomorpha</taxon>
        <taxon>Bathyergidae</taxon>
        <taxon>Fukomys</taxon>
    </lineage>
</organism>
<feature type="region of interest" description="Disordered" evidence="1">
    <location>
        <begin position="123"/>
        <end position="215"/>
    </location>
</feature>
<protein>
    <submittedName>
        <fullName evidence="2">Uncharacterized protein</fullName>
    </submittedName>
</protein>
<dbReference type="EMBL" id="KN121407">
    <property type="protein sequence ID" value="KFO36522.1"/>
    <property type="molecule type" value="Genomic_DNA"/>
</dbReference>
<evidence type="ECO:0000256" key="1">
    <source>
        <dbReference type="SAM" id="MobiDB-lite"/>
    </source>
</evidence>
<feature type="region of interest" description="Disordered" evidence="1">
    <location>
        <begin position="48"/>
        <end position="70"/>
    </location>
</feature>